<accession>A0A4R2QDZ1</accession>
<evidence type="ECO:0000313" key="3">
    <source>
        <dbReference type="Proteomes" id="UP000294911"/>
    </source>
</evidence>
<feature type="region of interest" description="Disordered" evidence="1">
    <location>
        <begin position="1"/>
        <end position="20"/>
    </location>
</feature>
<sequence>MTLSPTTGRDPHAVGLGAVAEPRHPYQDITTQLVQRATRSDYHTWLNHIMPAAACSHPVRLRLEAEWHPRNGSRSDIERPTDAMPDGQIYVACKNRRASVCPACAETYRQDTYHLVKAGLLGGKGVPETVAEHPCMFVTFSAPSFGPVHSPSPEGDRICRPRRAAQSCPHGVNLACWARHTPDDPQAGEPLCKDCYDYTHQAAWNLHTGELWRRTTQAINRTLARAAKRYDTLVRVSYAKVAEYQHRGVIHFHALIRLDGHDPQNPDDVFPPLPALTSTELRNAILAAGATQFTTAPHPRNRDGWPITWGEQLDCRTVTLTGADIDDRGGLSNTAVAGYLAKYATKATEDTGHVSRPLTDKSLELYTQHDTHQARQLQACWYLGQYPLSCTTTEQRDEWDNGTGNKPGWGKLRKWAHMLGYGGHFSTKSRRYSTTLGALRAVRKAYQAGRNPEALSTSCADEDSAATEAVVTLSWLFNGTGWLTTADAALANTAAAKARERQQTAREESEETLAG</sequence>
<protein>
    <recommendedName>
        <fullName evidence="4">Replication initiator protein</fullName>
    </recommendedName>
</protein>
<proteinExistence type="predicted"/>
<keyword evidence="3" id="KW-1185">Reference proteome</keyword>
<comment type="caution">
    <text evidence="2">The sequence shown here is derived from an EMBL/GenBank/DDBJ whole genome shotgun (WGS) entry which is preliminary data.</text>
</comment>
<evidence type="ECO:0008006" key="4">
    <source>
        <dbReference type="Google" id="ProtNLM"/>
    </source>
</evidence>
<organism evidence="2 3">
    <name type="scientific">Tamaricihabitans halophyticus</name>
    <dbReference type="NCBI Taxonomy" id="1262583"/>
    <lineage>
        <taxon>Bacteria</taxon>
        <taxon>Bacillati</taxon>
        <taxon>Actinomycetota</taxon>
        <taxon>Actinomycetes</taxon>
        <taxon>Pseudonocardiales</taxon>
        <taxon>Pseudonocardiaceae</taxon>
        <taxon>Tamaricihabitans</taxon>
    </lineage>
</organism>
<reference evidence="2 3" key="1">
    <citation type="submission" date="2019-03" db="EMBL/GenBank/DDBJ databases">
        <title>Genomic Encyclopedia of Type Strains, Phase IV (KMG-IV): sequencing the most valuable type-strain genomes for metagenomic binning, comparative biology and taxonomic classification.</title>
        <authorList>
            <person name="Goeker M."/>
        </authorList>
    </citation>
    <scope>NUCLEOTIDE SEQUENCE [LARGE SCALE GENOMIC DNA]</scope>
    <source>
        <strain evidence="2 3">DSM 45765</strain>
    </source>
</reference>
<gene>
    <name evidence="2" type="ORF">EV191_11286</name>
</gene>
<dbReference type="Pfam" id="PF20199">
    <property type="entry name" value="RepSA"/>
    <property type="match status" value="1"/>
</dbReference>
<dbReference type="Proteomes" id="UP000294911">
    <property type="component" value="Unassembled WGS sequence"/>
</dbReference>
<dbReference type="InterPro" id="IPR046828">
    <property type="entry name" value="RepSA"/>
</dbReference>
<name>A0A4R2QDZ1_9PSEU</name>
<evidence type="ECO:0000313" key="2">
    <source>
        <dbReference type="EMBL" id="TCP47290.1"/>
    </source>
</evidence>
<evidence type="ECO:0000256" key="1">
    <source>
        <dbReference type="SAM" id="MobiDB-lite"/>
    </source>
</evidence>
<dbReference type="AlphaFoldDB" id="A0A4R2QDZ1"/>
<dbReference type="EMBL" id="SLXQ01000012">
    <property type="protein sequence ID" value="TCP47290.1"/>
    <property type="molecule type" value="Genomic_DNA"/>
</dbReference>
<dbReference type="OrthoDB" id="3203793at2"/>